<accession>A0A8H6RM14</accession>
<dbReference type="EMBL" id="JABCIY010000090">
    <property type="protein sequence ID" value="KAF7193313.1"/>
    <property type="molecule type" value="Genomic_DNA"/>
</dbReference>
<name>A0A8H6RM14_9PEZI</name>
<dbReference type="Proteomes" id="UP000660729">
    <property type="component" value="Unassembled WGS sequence"/>
</dbReference>
<gene>
    <name evidence="1" type="ORF">HII31_05407</name>
</gene>
<organism evidence="1 2">
    <name type="scientific">Pseudocercospora fuligena</name>
    <dbReference type="NCBI Taxonomy" id="685502"/>
    <lineage>
        <taxon>Eukaryota</taxon>
        <taxon>Fungi</taxon>
        <taxon>Dikarya</taxon>
        <taxon>Ascomycota</taxon>
        <taxon>Pezizomycotina</taxon>
        <taxon>Dothideomycetes</taxon>
        <taxon>Dothideomycetidae</taxon>
        <taxon>Mycosphaerellales</taxon>
        <taxon>Mycosphaerellaceae</taxon>
        <taxon>Pseudocercospora</taxon>
    </lineage>
</organism>
<proteinExistence type="predicted"/>
<keyword evidence="2" id="KW-1185">Reference proteome</keyword>
<evidence type="ECO:0000313" key="1">
    <source>
        <dbReference type="EMBL" id="KAF7193313.1"/>
    </source>
</evidence>
<reference evidence="1" key="1">
    <citation type="submission" date="2020-04" db="EMBL/GenBank/DDBJ databases">
        <title>Draft genome resource of the tomato pathogen Pseudocercospora fuligena.</title>
        <authorList>
            <person name="Zaccaron A."/>
        </authorList>
    </citation>
    <scope>NUCLEOTIDE SEQUENCE</scope>
    <source>
        <strain evidence="1">PF001</strain>
    </source>
</reference>
<sequence>MKHSDDHSLFAWMRVDTLDRAKASPTHRLHGLLADHPSDFGEASASFKPCKPRIWSDSDPYYLSSRGLQIALPLKHVALNLYLAMLDCVDEESGDHIAIWLRRLDAEKTIFSRVFFDKLVLESSETVKSIQNTGLQLMYVRQTPYGPEELTSHLTYRCLRYRITPGPSTSTDHRLLRVINNIQSTDASWEWLEEQKFMNGALTDVVLHIKHVPSSEMVIVRIGCLSGFFIGFNAYHSADPKAAQLFNDENYTMDLHVPGEEIDLDLDRHECQVRLDIVNEIERKGEKTLIDLPTCFKMQLSIKTTRKDIGELVREQLISSRNDSWRTDFLED</sequence>
<evidence type="ECO:0000313" key="2">
    <source>
        <dbReference type="Proteomes" id="UP000660729"/>
    </source>
</evidence>
<comment type="caution">
    <text evidence="1">The sequence shown here is derived from an EMBL/GenBank/DDBJ whole genome shotgun (WGS) entry which is preliminary data.</text>
</comment>
<protein>
    <submittedName>
        <fullName evidence="1">Uncharacterized protein</fullName>
    </submittedName>
</protein>
<dbReference type="AlphaFoldDB" id="A0A8H6RM14"/>